<reference evidence="5" key="1">
    <citation type="submission" date="2020-07" db="EMBL/GenBank/DDBJ databases">
        <title>Genome sequence and genetic diversity analysis of an under-domesticated orphan crop, white fonio (Digitaria exilis).</title>
        <authorList>
            <person name="Bennetzen J.L."/>
            <person name="Chen S."/>
            <person name="Ma X."/>
            <person name="Wang X."/>
            <person name="Yssel A.E.J."/>
            <person name="Chaluvadi S.R."/>
            <person name="Johnson M."/>
            <person name="Gangashetty P."/>
            <person name="Hamidou F."/>
            <person name="Sanogo M.D."/>
            <person name="Zwaenepoel A."/>
            <person name="Wallace J."/>
            <person name="Van De Peer Y."/>
            <person name="Van Deynze A."/>
        </authorList>
    </citation>
    <scope>NUCLEOTIDE SEQUENCE</scope>
    <source>
        <tissue evidence="5">Leaves</tissue>
    </source>
</reference>
<organism evidence="5 6">
    <name type="scientific">Digitaria exilis</name>
    <dbReference type="NCBI Taxonomy" id="1010633"/>
    <lineage>
        <taxon>Eukaryota</taxon>
        <taxon>Viridiplantae</taxon>
        <taxon>Streptophyta</taxon>
        <taxon>Embryophyta</taxon>
        <taxon>Tracheophyta</taxon>
        <taxon>Spermatophyta</taxon>
        <taxon>Magnoliopsida</taxon>
        <taxon>Liliopsida</taxon>
        <taxon>Poales</taxon>
        <taxon>Poaceae</taxon>
        <taxon>PACMAD clade</taxon>
        <taxon>Panicoideae</taxon>
        <taxon>Panicodae</taxon>
        <taxon>Paniceae</taxon>
        <taxon>Anthephorinae</taxon>
        <taxon>Digitaria</taxon>
    </lineage>
</organism>
<dbReference type="OrthoDB" id="5835829at2759"/>
<dbReference type="AlphaFoldDB" id="A0A835FAQ5"/>
<evidence type="ECO:0000313" key="6">
    <source>
        <dbReference type="Proteomes" id="UP000636709"/>
    </source>
</evidence>
<gene>
    <name evidence="5" type="ORF">HU200_015303</name>
</gene>
<evidence type="ECO:0000256" key="2">
    <source>
        <dbReference type="ARBA" id="ARBA00022679"/>
    </source>
</evidence>
<dbReference type="InterPro" id="IPR035595">
    <property type="entry name" value="UDP_glycos_trans_CS"/>
</dbReference>
<sequence>MKKTVVLYPCLAVSHFVPMMQLADALVDEGYAVVVALIDVTMEDDASFAAAVRRRAASSDPALITFYTLPRIDDPPEMPIDERFLLGYFELVRRYNNGLLELLRSMPPRSIHAVVMDALSNEALDVAKEMGVPAYTFFAWSASALAVFLQLSAAASVRDEGQPVSFKELGDSPLDLLGVPPMPASHLSREMLGDPNGEIYQAWMSSIGKNLEANGMLVNTFVSLEARALEALKDPHFLPGSEFTMPPVYAVGPFVEGPSGERQTKEKHDHECLAWLDKQPEHSVVFLCFGSTGWHTEEQLKEIAIGLERSGHRFLWVVRAPVRDSTLAPHADPDLDALLPEGFLERTNGHGLVVKEWAPQVDVLRHKAIGAFVTHCGWNSVQEAIMAGVPMLCWPLYAEQKMSKVFMVEEFGVGVEVVVCRQLGLVKAEEVEAKVTLVLESQEGKRLRARVRALKEAAAMAWNQEGGSSRTAFGQFLLDLEGVGIGQRSA</sequence>
<protein>
    <recommendedName>
        <fullName evidence="4">Glycosyltransferase</fullName>
        <ecNumber evidence="4">2.4.1.-</ecNumber>
    </recommendedName>
</protein>
<dbReference type="PROSITE" id="PS00375">
    <property type="entry name" value="UDPGT"/>
    <property type="match status" value="1"/>
</dbReference>
<dbReference type="Proteomes" id="UP000636709">
    <property type="component" value="Unassembled WGS sequence"/>
</dbReference>
<keyword evidence="3" id="KW-0328">Glycosyltransferase</keyword>
<accession>A0A835FAQ5</accession>
<dbReference type="SUPFAM" id="SSF53756">
    <property type="entry name" value="UDP-Glycosyltransferase/glycogen phosphorylase"/>
    <property type="match status" value="1"/>
</dbReference>
<evidence type="ECO:0000256" key="1">
    <source>
        <dbReference type="ARBA" id="ARBA00009995"/>
    </source>
</evidence>
<dbReference type="EC" id="2.4.1.-" evidence="4"/>
<dbReference type="PANTHER" id="PTHR48048">
    <property type="entry name" value="GLYCOSYLTRANSFERASE"/>
    <property type="match status" value="1"/>
</dbReference>
<dbReference type="Gene3D" id="3.40.50.2000">
    <property type="entry name" value="Glycogen Phosphorylase B"/>
    <property type="match status" value="2"/>
</dbReference>
<dbReference type="Pfam" id="PF00201">
    <property type="entry name" value="UDPGT"/>
    <property type="match status" value="1"/>
</dbReference>
<evidence type="ECO:0000256" key="3">
    <source>
        <dbReference type="RuleBase" id="RU003718"/>
    </source>
</evidence>
<name>A0A835FAQ5_9POAL</name>
<comment type="similarity">
    <text evidence="1 3">Belongs to the UDP-glycosyltransferase family.</text>
</comment>
<dbReference type="EMBL" id="JACEFO010001603">
    <property type="protein sequence ID" value="KAF8732952.1"/>
    <property type="molecule type" value="Genomic_DNA"/>
</dbReference>
<proteinExistence type="inferred from homology"/>
<dbReference type="GO" id="GO:0035251">
    <property type="term" value="F:UDP-glucosyltransferase activity"/>
    <property type="evidence" value="ECO:0007669"/>
    <property type="project" value="InterPro"/>
</dbReference>
<evidence type="ECO:0000256" key="4">
    <source>
        <dbReference type="RuleBase" id="RU362057"/>
    </source>
</evidence>
<keyword evidence="6" id="KW-1185">Reference proteome</keyword>
<dbReference type="FunFam" id="3.40.50.2000:FF:000020">
    <property type="entry name" value="Glycosyltransferase"/>
    <property type="match status" value="1"/>
</dbReference>
<keyword evidence="2 3" id="KW-0808">Transferase</keyword>
<dbReference type="InterPro" id="IPR050481">
    <property type="entry name" value="UDP-glycosyltransf_plant"/>
</dbReference>
<dbReference type="PANTHER" id="PTHR48048:SF14">
    <property type="entry name" value="GLYCOSYLTRANSFERASE"/>
    <property type="match status" value="1"/>
</dbReference>
<dbReference type="InterPro" id="IPR002213">
    <property type="entry name" value="UDP_glucos_trans"/>
</dbReference>
<comment type="caution">
    <text evidence="5">The sequence shown here is derived from an EMBL/GenBank/DDBJ whole genome shotgun (WGS) entry which is preliminary data.</text>
</comment>
<dbReference type="CDD" id="cd03784">
    <property type="entry name" value="GT1_Gtf-like"/>
    <property type="match status" value="1"/>
</dbReference>
<evidence type="ECO:0000313" key="5">
    <source>
        <dbReference type="EMBL" id="KAF8732952.1"/>
    </source>
</evidence>